<dbReference type="GO" id="GO:0000701">
    <property type="term" value="F:purine-specific mismatch base pair DNA N-glycosylase activity"/>
    <property type="evidence" value="ECO:0007669"/>
    <property type="project" value="UniProtKB-EC"/>
</dbReference>
<dbReference type="GO" id="GO:0034039">
    <property type="term" value="F:8-oxo-7,8-dihydroguanine DNA N-glycosylase activity"/>
    <property type="evidence" value="ECO:0007669"/>
    <property type="project" value="TreeGrafter"/>
</dbReference>
<evidence type="ECO:0000256" key="6">
    <source>
        <dbReference type="ARBA" id="ARBA00022023"/>
    </source>
</evidence>
<reference evidence="16 17" key="1">
    <citation type="submission" date="2018-02" db="EMBL/GenBank/DDBJ databases">
        <title>Novel Leptospira species isolated from soil and water in Japan.</title>
        <authorList>
            <person name="Nakao R."/>
            <person name="Masuzawa T."/>
        </authorList>
    </citation>
    <scope>NUCLEOTIDE SEQUENCE [LARGE SCALE GENOMIC DNA]</scope>
    <source>
        <strain evidence="16 17">YH101</strain>
    </source>
</reference>
<dbReference type="InterPro" id="IPR023170">
    <property type="entry name" value="HhH_base_excis_C"/>
</dbReference>
<evidence type="ECO:0000256" key="3">
    <source>
        <dbReference type="ARBA" id="ARBA00002933"/>
    </source>
</evidence>
<keyword evidence="13" id="KW-0234">DNA repair</keyword>
<dbReference type="PANTHER" id="PTHR42944:SF1">
    <property type="entry name" value="ADENINE DNA GLYCOSYLASE"/>
    <property type="match status" value="1"/>
</dbReference>
<evidence type="ECO:0000256" key="7">
    <source>
        <dbReference type="ARBA" id="ARBA00022485"/>
    </source>
</evidence>
<dbReference type="AlphaFoldDB" id="A0A2P2DYB9"/>
<name>A0A2P2DYB9_9LEPT</name>
<evidence type="ECO:0000256" key="2">
    <source>
        <dbReference type="ARBA" id="ARBA00001966"/>
    </source>
</evidence>
<dbReference type="InterPro" id="IPR000445">
    <property type="entry name" value="HhH_motif"/>
</dbReference>
<dbReference type="GO" id="GO:0051539">
    <property type="term" value="F:4 iron, 4 sulfur cluster binding"/>
    <property type="evidence" value="ECO:0007669"/>
    <property type="project" value="UniProtKB-KW"/>
</dbReference>
<evidence type="ECO:0000256" key="9">
    <source>
        <dbReference type="ARBA" id="ARBA00022763"/>
    </source>
</evidence>
<keyword evidence="9" id="KW-0227">DNA damage</keyword>
<dbReference type="InterPro" id="IPR004035">
    <property type="entry name" value="Endouclease-III_FeS-bd_BS"/>
</dbReference>
<keyword evidence="11" id="KW-0408">Iron</keyword>
<sequence length="355" mass="40644">MTAQESLFYWFQNQKRDLPFRQNKVAYRIWVSEVMLQQTRVSAMLPLYNRFISKFPDVATLAKASEDEVLASWSGLGYYSRARNLRKAAIFLMSQYNGAFPKTLEEALQIPGIGPYTARAVLSIAYDKPYAVLDGNVKRVLSRLFLYESNILGPKADRELQALADDFLNVTHPGDHNQAMMELGATICLPQNPKCLLCPLRTICKASETEKTALIPIRESKKEKHILKGRILWMECSGEVLLIKTDGFRFLKGMYRLPMLFDSPYPTKEYEPDGLSLFLAEQMKGQVSRASIRHSITHHAMQLDLFFRNFTSKEREHLDASIGSDKEFLWVKMESLETYFPSSLARKTKKALESS</sequence>
<comment type="catalytic activity">
    <reaction evidence="1">
        <text>Hydrolyzes free adenine bases from 7,8-dihydro-8-oxoguanine:adenine mismatched double-stranded DNA, leaving an apurinic site.</text>
        <dbReference type="EC" id="3.2.2.31"/>
    </reaction>
</comment>
<comment type="similarity">
    <text evidence="4">Belongs to the Nth/MutY family.</text>
</comment>
<evidence type="ECO:0000256" key="5">
    <source>
        <dbReference type="ARBA" id="ARBA00012045"/>
    </source>
</evidence>
<dbReference type="NCBIfam" id="TIGR01084">
    <property type="entry name" value="mutY"/>
    <property type="match status" value="1"/>
</dbReference>
<dbReference type="PROSITE" id="PS00764">
    <property type="entry name" value="ENDONUCLEASE_III_1"/>
    <property type="match status" value="1"/>
</dbReference>
<dbReference type="InterPro" id="IPR011257">
    <property type="entry name" value="DNA_glycosylase"/>
</dbReference>
<proteinExistence type="inferred from homology"/>
<keyword evidence="12" id="KW-0411">Iron-sulfur</keyword>
<dbReference type="GO" id="GO:0046872">
    <property type="term" value="F:metal ion binding"/>
    <property type="evidence" value="ECO:0007669"/>
    <property type="project" value="UniProtKB-KW"/>
</dbReference>
<dbReference type="RefSeq" id="WP_108974674.1">
    <property type="nucleotide sequence ID" value="NZ_BFBB01000003.1"/>
</dbReference>
<dbReference type="InterPro" id="IPR044298">
    <property type="entry name" value="MIG/MutY"/>
</dbReference>
<evidence type="ECO:0000256" key="12">
    <source>
        <dbReference type="ARBA" id="ARBA00023014"/>
    </source>
</evidence>
<keyword evidence="7" id="KW-0004">4Fe-4S</keyword>
<evidence type="ECO:0000256" key="10">
    <source>
        <dbReference type="ARBA" id="ARBA00022801"/>
    </source>
</evidence>
<dbReference type="InterPro" id="IPR005760">
    <property type="entry name" value="A/G_AdeGlyc_MutY"/>
</dbReference>
<comment type="function">
    <text evidence="3">Adenine glycosylase active on G-A mispairs. MutY also corrects error-prone DNA synthesis past GO lesions which are due to the oxidatively damaged form of guanine: 7,8-dihydro-8-oxoguanine (8-oxo-dGTP).</text>
</comment>
<evidence type="ECO:0000313" key="17">
    <source>
        <dbReference type="Proteomes" id="UP000245133"/>
    </source>
</evidence>
<evidence type="ECO:0000256" key="4">
    <source>
        <dbReference type="ARBA" id="ARBA00008343"/>
    </source>
</evidence>
<gene>
    <name evidence="16" type="primary">mutY</name>
    <name evidence="16" type="ORF">LPTSP4_11440</name>
</gene>
<organism evidence="16 17">
    <name type="scientific">Leptospira ryugenii</name>
    <dbReference type="NCBI Taxonomy" id="1917863"/>
    <lineage>
        <taxon>Bacteria</taxon>
        <taxon>Pseudomonadati</taxon>
        <taxon>Spirochaetota</taxon>
        <taxon>Spirochaetia</taxon>
        <taxon>Leptospirales</taxon>
        <taxon>Leptospiraceae</taxon>
        <taxon>Leptospira</taxon>
    </lineage>
</organism>
<keyword evidence="14" id="KW-0326">Glycosidase</keyword>
<accession>A0A2P2DYB9</accession>
<evidence type="ECO:0000313" key="16">
    <source>
        <dbReference type="EMBL" id="GBF49628.1"/>
    </source>
</evidence>
<evidence type="ECO:0000256" key="11">
    <source>
        <dbReference type="ARBA" id="ARBA00023004"/>
    </source>
</evidence>
<evidence type="ECO:0000259" key="15">
    <source>
        <dbReference type="SMART" id="SM00478"/>
    </source>
</evidence>
<dbReference type="InterPro" id="IPR003265">
    <property type="entry name" value="HhH-GPD_domain"/>
</dbReference>
<comment type="cofactor">
    <cofactor evidence="2">
        <name>[4Fe-4S] cluster</name>
        <dbReference type="ChEBI" id="CHEBI:49883"/>
    </cofactor>
</comment>
<evidence type="ECO:0000256" key="14">
    <source>
        <dbReference type="ARBA" id="ARBA00023295"/>
    </source>
</evidence>
<dbReference type="EC" id="3.2.2.31" evidence="5"/>
<dbReference type="EMBL" id="BFBB01000003">
    <property type="protein sequence ID" value="GBF49628.1"/>
    <property type="molecule type" value="Genomic_DNA"/>
</dbReference>
<dbReference type="GO" id="GO:0006298">
    <property type="term" value="P:mismatch repair"/>
    <property type="evidence" value="ECO:0007669"/>
    <property type="project" value="TreeGrafter"/>
</dbReference>
<keyword evidence="10" id="KW-0378">Hydrolase</keyword>
<dbReference type="GO" id="GO:0032357">
    <property type="term" value="F:oxidized purine DNA binding"/>
    <property type="evidence" value="ECO:0007669"/>
    <property type="project" value="TreeGrafter"/>
</dbReference>
<dbReference type="FunFam" id="1.10.340.30:FF:000002">
    <property type="entry name" value="Adenine DNA glycosylase"/>
    <property type="match status" value="1"/>
</dbReference>
<dbReference type="Gene3D" id="1.10.340.30">
    <property type="entry name" value="Hypothetical protein, domain 2"/>
    <property type="match status" value="1"/>
</dbReference>
<keyword evidence="8" id="KW-0479">Metal-binding</keyword>
<dbReference type="CDD" id="cd00056">
    <property type="entry name" value="ENDO3c"/>
    <property type="match status" value="1"/>
</dbReference>
<dbReference type="Gene3D" id="1.10.1670.10">
    <property type="entry name" value="Helix-hairpin-Helix base-excision DNA repair enzymes (C-terminal)"/>
    <property type="match status" value="1"/>
</dbReference>
<dbReference type="GO" id="GO:0035485">
    <property type="term" value="F:adenine/guanine mispair binding"/>
    <property type="evidence" value="ECO:0007669"/>
    <property type="project" value="TreeGrafter"/>
</dbReference>
<evidence type="ECO:0000256" key="13">
    <source>
        <dbReference type="ARBA" id="ARBA00023204"/>
    </source>
</evidence>
<feature type="domain" description="HhH-GPD" evidence="15">
    <location>
        <begin position="35"/>
        <end position="186"/>
    </location>
</feature>
<dbReference type="OrthoDB" id="9802365at2"/>
<comment type="caution">
    <text evidence="16">The sequence shown here is derived from an EMBL/GenBank/DDBJ whole genome shotgun (WGS) entry which is preliminary data.</text>
</comment>
<dbReference type="Pfam" id="PF00633">
    <property type="entry name" value="HHH"/>
    <property type="match status" value="1"/>
</dbReference>
<keyword evidence="17" id="KW-1185">Reference proteome</keyword>
<dbReference type="SMART" id="SM00478">
    <property type="entry name" value="ENDO3c"/>
    <property type="match status" value="1"/>
</dbReference>
<dbReference type="GO" id="GO:0006284">
    <property type="term" value="P:base-excision repair"/>
    <property type="evidence" value="ECO:0007669"/>
    <property type="project" value="InterPro"/>
</dbReference>
<dbReference type="Proteomes" id="UP000245133">
    <property type="component" value="Unassembled WGS sequence"/>
</dbReference>
<dbReference type="Pfam" id="PF00730">
    <property type="entry name" value="HhH-GPD"/>
    <property type="match status" value="1"/>
</dbReference>
<evidence type="ECO:0000256" key="8">
    <source>
        <dbReference type="ARBA" id="ARBA00022723"/>
    </source>
</evidence>
<dbReference type="SUPFAM" id="SSF48150">
    <property type="entry name" value="DNA-glycosylase"/>
    <property type="match status" value="1"/>
</dbReference>
<evidence type="ECO:0000256" key="1">
    <source>
        <dbReference type="ARBA" id="ARBA00000843"/>
    </source>
</evidence>
<protein>
    <recommendedName>
        <fullName evidence="6">Adenine DNA glycosylase</fullName>
        <ecNumber evidence="5">3.2.2.31</ecNumber>
    </recommendedName>
</protein>
<dbReference type="PANTHER" id="PTHR42944">
    <property type="entry name" value="ADENINE DNA GLYCOSYLASE"/>
    <property type="match status" value="1"/>
</dbReference>